<evidence type="ECO:0000256" key="2">
    <source>
        <dbReference type="ARBA" id="ARBA00023015"/>
    </source>
</evidence>
<evidence type="ECO:0000313" key="6">
    <source>
        <dbReference type="Proteomes" id="UP001396334"/>
    </source>
</evidence>
<proteinExistence type="predicted"/>
<feature type="region of interest" description="Disordered" evidence="4">
    <location>
        <begin position="1"/>
        <end position="23"/>
    </location>
</feature>
<dbReference type="InterPro" id="IPR040356">
    <property type="entry name" value="SPEAR"/>
</dbReference>
<dbReference type="EMBL" id="JBBPBN010000056">
    <property type="protein sequence ID" value="KAK8989451.1"/>
    <property type="molecule type" value="Genomic_DNA"/>
</dbReference>
<feature type="compositionally biased region" description="Basic residues" evidence="4">
    <location>
        <begin position="1"/>
        <end position="16"/>
    </location>
</feature>
<reference evidence="5 6" key="1">
    <citation type="journal article" date="2024" name="G3 (Bethesda)">
        <title>Genome assembly of Hibiscus sabdariffa L. provides insights into metabolisms of medicinal natural products.</title>
        <authorList>
            <person name="Kim T."/>
        </authorList>
    </citation>
    <scope>NUCLEOTIDE SEQUENCE [LARGE SCALE GENOMIC DNA]</scope>
    <source>
        <strain evidence="5">TK-2024</strain>
        <tissue evidence="5">Old leaves</tissue>
    </source>
</reference>
<protein>
    <submittedName>
        <fullName evidence="5">Uncharacterized protein</fullName>
    </submittedName>
</protein>
<keyword evidence="6" id="KW-1185">Reference proteome</keyword>
<comment type="caution">
    <text evidence="5">The sequence shown here is derived from an EMBL/GenBank/DDBJ whole genome shotgun (WGS) entry which is preliminary data.</text>
</comment>
<evidence type="ECO:0000313" key="5">
    <source>
        <dbReference type="EMBL" id="KAK8989451.1"/>
    </source>
</evidence>
<evidence type="ECO:0000256" key="3">
    <source>
        <dbReference type="ARBA" id="ARBA00023163"/>
    </source>
</evidence>
<feature type="region of interest" description="Disordered" evidence="4">
    <location>
        <begin position="205"/>
        <end position="254"/>
    </location>
</feature>
<evidence type="ECO:0000256" key="1">
    <source>
        <dbReference type="ARBA" id="ARBA00022491"/>
    </source>
</evidence>
<dbReference type="PANTHER" id="PTHR33388">
    <property type="entry name" value="OS01G0212500 PROTEIN"/>
    <property type="match status" value="1"/>
</dbReference>
<gene>
    <name evidence="5" type="ORF">V6N11_063876</name>
</gene>
<feature type="compositionally biased region" description="Polar residues" evidence="4">
    <location>
        <begin position="211"/>
        <end position="254"/>
    </location>
</feature>
<accession>A0ABR2PM01</accession>
<keyword evidence="1" id="KW-0678">Repressor</keyword>
<keyword evidence="3" id="KW-0804">Transcription</keyword>
<dbReference type="Proteomes" id="UP001396334">
    <property type="component" value="Unassembled WGS sequence"/>
</dbReference>
<evidence type="ECO:0000256" key="4">
    <source>
        <dbReference type="SAM" id="MobiDB-lite"/>
    </source>
</evidence>
<organism evidence="5 6">
    <name type="scientific">Hibiscus sabdariffa</name>
    <name type="common">roselle</name>
    <dbReference type="NCBI Taxonomy" id="183260"/>
    <lineage>
        <taxon>Eukaryota</taxon>
        <taxon>Viridiplantae</taxon>
        <taxon>Streptophyta</taxon>
        <taxon>Embryophyta</taxon>
        <taxon>Tracheophyta</taxon>
        <taxon>Spermatophyta</taxon>
        <taxon>Magnoliopsida</taxon>
        <taxon>eudicotyledons</taxon>
        <taxon>Gunneridae</taxon>
        <taxon>Pentapetalae</taxon>
        <taxon>rosids</taxon>
        <taxon>malvids</taxon>
        <taxon>Malvales</taxon>
        <taxon>Malvaceae</taxon>
        <taxon>Malvoideae</taxon>
        <taxon>Hibiscus</taxon>
    </lineage>
</organism>
<keyword evidence="2" id="KW-0805">Transcription regulation</keyword>
<sequence>MANRSRKAKKQVKGQPKRGPGVAQLEKMLHEEQELERNGIGGISSSLSLVPSLPVTGNGTGSSQLGFRNVGANGPSKGVYIGGSGVFLPERTLLPISWGLSSGTTRKPEEAPKMATGLSFPMLATNGSAPPPSLLQKNHIPMMDLFPLSPTTTTPPPSAGPRPSFPMENRRPAPPRIPFQPISNGVFNFGISRDPMAFPTSPLEPKVGTCGNPSGNSSRPTTIQNFQPDLSKFNKNSPFQENSEAPLLQRSSASESDVPVYNKGFFSFLLQSEDLQRGSTSAEPSLCLKTEKTGEFIDLNLKL</sequence>
<dbReference type="PANTHER" id="PTHR33388:SF2">
    <property type="entry name" value="PROTEIN SPOROCYTELESS"/>
    <property type="match status" value="1"/>
</dbReference>
<name>A0ABR2PM01_9ROSI</name>